<dbReference type="SUPFAM" id="SSF54928">
    <property type="entry name" value="RNA-binding domain, RBD"/>
    <property type="match status" value="1"/>
</dbReference>
<proteinExistence type="predicted"/>
<dbReference type="GO" id="GO:0003729">
    <property type="term" value="F:mRNA binding"/>
    <property type="evidence" value="ECO:0007669"/>
    <property type="project" value="TreeGrafter"/>
</dbReference>
<keyword evidence="1 2" id="KW-0694">RNA-binding</keyword>
<feature type="region of interest" description="Disordered" evidence="3">
    <location>
        <begin position="1"/>
        <end position="56"/>
    </location>
</feature>
<dbReference type="PANTHER" id="PTHR19965:SF82">
    <property type="entry name" value="THO COMPLEX SUBUNIT 4"/>
    <property type="match status" value="1"/>
</dbReference>
<dbReference type="CDD" id="cd12418">
    <property type="entry name" value="RRM_Aly_REF_like"/>
    <property type="match status" value="1"/>
</dbReference>
<dbReference type="STRING" id="2020962.A0A2N1JD86"/>
<protein>
    <recommendedName>
        <fullName evidence="4">RRM domain-containing protein</fullName>
    </recommendedName>
</protein>
<feature type="compositionally biased region" description="Basic and acidic residues" evidence="3">
    <location>
        <begin position="35"/>
        <end position="56"/>
    </location>
</feature>
<name>A0A2N1JD86_9BASI</name>
<dbReference type="Proteomes" id="UP000232875">
    <property type="component" value="Unassembled WGS sequence"/>
</dbReference>
<dbReference type="PANTHER" id="PTHR19965">
    <property type="entry name" value="RNA AND EXPORT FACTOR BINDING PROTEIN"/>
    <property type="match status" value="1"/>
</dbReference>
<feature type="compositionally biased region" description="Basic and acidic residues" evidence="3">
    <location>
        <begin position="13"/>
        <end position="23"/>
    </location>
</feature>
<evidence type="ECO:0000256" key="2">
    <source>
        <dbReference type="PROSITE-ProRule" id="PRU00176"/>
    </source>
</evidence>
<sequence>MASRLWTQSLAGVRKERGERGEIRAAPYTKQRPRRHDDASMQGAWKHDKLDTTRGHRPSETIATKVTVQGLHYEVTEAELEDLFAPIGHIAKGPSIKFDASGRSTGNAVVWYESAQDAEAAVKEFDGAKAKGETICVQVAGPSRVGTTHSRSDAPTWQARSSSLLDRLQGTSTDTKMVVAMRNARGESGVALRPLLRRWTQS</sequence>
<dbReference type="OrthoDB" id="5382468at2759"/>
<gene>
    <name evidence="5" type="ORF">MVES_001656</name>
</gene>
<keyword evidence="6" id="KW-1185">Reference proteome</keyword>
<dbReference type="GO" id="GO:0005634">
    <property type="term" value="C:nucleus"/>
    <property type="evidence" value="ECO:0007669"/>
    <property type="project" value="TreeGrafter"/>
</dbReference>
<dbReference type="EMBL" id="KZ454989">
    <property type="protein sequence ID" value="PKI84503.1"/>
    <property type="molecule type" value="Genomic_DNA"/>
</dbReference>
<dbReference type="AlphaFoldDB" id="A0A2N1JD86"/>
<dbReference type="SMART" id="SM00360">
    <property type="entry name" value="RRM"/>
    <property type="match status" value="1"/>
</dbReference>
<dbReference type="Gene3D" id="3.30.70.330">
    <property type="match status" value="1"/>
</dbReference>
<evidence type="ECO:0000256" key="3">
    <source>
        <dbReference type="SAM" id="MobiDB-lite"/>
    </source>
</evidence>
<feature type="compositionally biased region" description="Polar residues" evidence="3">
    <location>
        <begin position="1"/>
        <end position="10"/>
    </location>
</feature>
<evidence type="ECO:0000313" key="5">
    <source>
        <dbReference type="EMBL" id="PKI84503.1"/>
    </source>
</evidence>
<dbReference type="InterPro" id="IPR051229">
    <property type="entry name" value="ALYREF_mRNA_export"/>
</dbReference>
<accession>A0A2N1JD86</accession>
<dbReference type="PROSITE" id="PS50102">
    <property type="entry name" value="RRM"/>
    <property type="match status" value="1"/>
</dbReference>
<reference evidence="5 6" key="1">
    <citation type="submission" date="2017-10" db="EMBL/GenBank/DDBJ databases">
        <title>A novel species of cold-tolerant Malassezia isolated from bats.</title>
        <authorList>
            <person name="Lorch J.M."/>
            <person name="Palmer J.M."/>
            <person name="Vanderwolf K.J."/>
            <person name="Schmidt K.Z."/>
            <person name="Verant M.L."/>
            <person name="Weller T.J."/>
            <person name="Blehert D.S."/>
        </authorList>
    </citation>
    <scope>NUCLEOTIDE SEQUENCE [LARGE SCALE GENOMIC DNA]</scope>
    <source>
        <strain evidence="5 6">NWHC:44797-103</strain>
    </source>
</reference>
<feature type="domain" description="RRM" evidence="4">
    <location>
        <begin position="64"/>
        <end position="142"/>
    </location>
</feature>
<organism evidence="5 6">
    <name type="scientific">Malassezia vespertilionis</name>
    <dbReference type="NCBI Taxonomy" id="2020962"/>
    <lineage>
        <taxon>Eukaryota</taxon>
        <taxon>Fungi</taxon>
        <taxon>Dikarya</taxon>
        <taxon>Basidiomycota</taxon>
        <taxon>Ustilaginomycotina</taxon>
        <taxon>Malasseziomycetes</taxon>
        <taxon>Malasseziales</taxon>
        <taxon>Malasseziaceae</taxon>
        <taxon>Malassezia</taxon>
    </lineage>
</organism>
<evidence type="ECO:0000259" key="4">
    <source>
        <dbReference type="PROSITE" id="PS50102"/>
    </source>
</evidence>
<evidence type="ECO:0000313" key="6">
    <source>
        <dbReference type="Proteomes" id="UP000232875"/>
    </source>
</evidence>
<evidence type="ECO:0000256" key="1">
    <source>
        <dbReference type="ARBA" id="ARBA00022884"/>
    </source>
</evidence>
<dbReference type="Pfam" id="PF00076">
    <property type="entry name" value="RRM_1"/>
    <property type="match status" value="1"/>
</dbReference>
<dbReference type="InterPro" id="IPR012677">
    <property type="entry name" value="Nucleotide-bd_a/b_plait_sf"/>
</dbReference>
<dbReference type="InterPro" id="IPR035979">
    <property type="entry name" value="RBD_domain_sf"/>
</dbReference>
<dbReference type="InterPro" id="IPR000504">
    <property type="entry name" value="RRM_dom"/>
</dbReference>